<sequence length="433" mass="44485">MTTLACLEEALHHDIKPACGCTEPAAIALAACHATRLAGGEIERLEVQVSTNLFKNAVEVGIPGTHGARGIELAAALGCVLSDGPTDLTILNAIDEARLAKAQSLVQDGRIVLRLDQSRQGLHLDCTARSRSGQGRAVISGSHEHLARLERNGTVVHEAPEPDPKRSSKVLEARQALANERVAALLEALPALPAATRTFLLEGIDMNRKVAEAGLHNGGSLKVGGAYRTLIQKGWLANDVITRAKMLTSAAVDARMSGCELPVMTSGGSGNQGLTITLPLSVLATVRSLPEARLTEALALAHAITSILKHHTGTLSAMCGCVVCAGTGLTAGVTYLLGGGLEAITAAVNTMTGGITGIICDGAKVGCAIKLITAVDAAFQAAFLALHGICLPSTNGVVGATVEESLRNIGLVAAPGMVGTDAQILAIMTSKPM</sequence>
<dbReference type="GO" id="GO:0019450">
    <property type="term" value="P:L-cysteine catabolic process to pyruvate"/>
    <property type="evidence" value="ECO:0007669"/>
    <property type="project" value="TreeGrafter"/>
</dbReference>
<dbReference type="InterPro" id="IPR005130">
    <property type="entry name" value="Ser_deHydtase-like_asu"/>
</dbReference>
<dbReference type="PANTHER" id="PTHR30501">
    <property type="entry name" value="UPF0597 PROTEIN YHAM"/>
    <property type="match status" value="1"/>
</dbReference>
<organism evidence="3 4">
    <name type="scientific">Candidatus Ozemobacter sibiricus</name>
    <dbReference type="NCBI Taxonomy" id="2268124"/>
    <lineage>
        <taxon>Bacteria</taxon>
        <taxon>Candidatus Ozemobacteria</taxon>
        <taxon>Candidatus Ozemobacterales</taxon>
        <taxon>Candidatus Ozemobacteraceae</taxon>
        <taxon>Candidatus Ozemobacter</taxon>
    </lineage>
</organism>
<gene>
    <name evidence="3" type="ORF">OZSIB_2394</name>
</gene>
<accession>A0A367ZT42</accession>
<feature type="domain" description="Serine dehydratase-like alpha subunit" evidence="2">
    <location>
        <begin position="186"/>
        <end position="426"/>
    </location>
</feature>
<protein>
    <recommendedName>
        <fullName evidence="1">UPF0597 protein OZSIB_2394</fullName>
    </recommendedName>
</protein>
<reference evidence="3 4" key="1">
    <citation type="submission" date="2018-05" db="EMBL/GenBank/DDBJ databases">
        <title>A metagenomic window into the 2 km-deep terrestrial subsurface aquifer revealed taxonomically and functionally diverse microbial community comprising novel uncultured bacterial lineages.</title>
        <authorList>
            <person name="Kadnikov V.V."/>
            <person name="Mardanov A.V."/>
            <person name="Beletsky A.V."/>
            <person name="Banks D."/>
            <person name="Pimenov N.V."/>
            <person name="Frank Y.A."/>
            <person name="Karnachuk O.V."/>
            <person name="Ravin N.V."/>
        </authorList>
    </citation>
    <scope>NUCLEOTIDE SEQUENCE [LARGE SCALE GENOMIC DNA]</scope>
    <source>
        <strain evidence="3">BY5</strain>
    </source>
</reference>
<proteinExistence type="inferred from homology"/>
<name>A0A367ZT42_9BACT</name>
<dbReference type="GO" id="GO:0080146">
    <property type="term" value="F:L-cysteine desulfhydrase activity"/>
    <property type="evidence" value="ECO:0007669"/>
    <property type="project" value="TreeGrafter"/>
</dbReference>
<dbReference type="InterPro" id="IPR021144">
    <property type="entry name" value="UPF0597"/>
</dbReference>
<dbReference type="Proteomes" id="UP000252355">
    <property type="component" value="Unassembled WGS sequence"/>
</dbReference>
<dbReference type="HAMAP" id="MF_01845">
    <property type="entry name" value="UPF0597"/>
    <property type="match status" value="1"/>
</dbReference>
<dbReference type="AlphaFoldDB" id="A0A367ZT42"/>
<comment type="similarity">
    <text evidence="1">Belongs to the UPF0597 family.</text>
</comment>
<evidence type="ECO:0000313" key="3">
    <source>
        <dbReference type="EMBL" id="RCK81017.1"/>
    </source>
</evidence>
<evidence type="ECO:0000313" key="4">
    <source>
        <dbReference type="Proteomes" id="UP000252355"/>
    </source>
</evidence>
<evidence type="ECO:0000259" key="2">
    <source>
        <dbReference type="Pfam" id="PF03313"/>
    </source>
</evidence>
<dbReference type="PANTHER" id="PTHR30501:SF2">
    <property type="entry name" value="UPF0597 PROTEIN YHAM"/>
    <property type="match status" value="1"/>
</dbReference>
<evidence type="ECO:0000256" key="1">
    <source>
        <dbReference type="HAMAP-Rule" id="MF_01845"/>
    </source>
</evidence>
<dbReference type="EMBL" id="QOQW01000003">
    <property type="protein sequence ID" value="RCK81017.1"/>
    <property type="molecule type" value="Genomic_DNA"/>
</dbReference>
<dbReference type="Pfam" id="PF03313">
    <property type="entry name" value="SDH_alpha"/>
    <property type="match status" value="1"/>
</dbReference>
<comment type="caution">
    <text evidence="3">The sequence shown here is derived from an EMBL/GenBank/DDBJ whole genome shotgun (WGS) entry which is preliminary data.</text>
</comment>
<dbReference type="PIRSF" id="PIRSF006054">
    <property type="entry name" value="UCP006054"/>
    <property type="match status" value="1"/>
</dbReference>